<feature type="signal peptide" evidence="2">
    <location>
        <begin position="1"/>
        <end position="24"/>
    </location>
</feature>
<feature type="region of interest" description="Disordered" evidence="1">
    <location>
        <begin position="26"/>
        <end position="60"/>
    </location>
</feature>
<keyword evidence="2" id="KW-0732">Signal</keyword>
<evidence type="ECO:0008006" key="5">
    <source>
        <dbReference type="Google" id="ProtNLM"/>
    </source>
</evidence>
<dbReference type="RefSeq" id="WP_208214659.1">
    <property type="nucleotide sequence ID" value="NZ_CP074404.1"/>
</dbReference>
<dbReference type="Proteomes" id="UP000678317">
    <property type="component" value="Unassembled WGS sequence"/>
</dbReference>
<comment type="caution">
    <text evidence="3">The sequence shown here is derived from an EMBL/GenBank/DDBJ whole genome shotgun (WGS) entry which is preliminary data.</text>
</comment>
<reference evidence="3 4" key="1">
    <citation type="submission" date="2021-03" db="EMBL/GenBank/DDBJ databases">
        <title>novel species in genus Cellulomonas.</title>
        <authorList>
            <person name="Zhang G."/>
        </authorList>
    </citation>
    <scope>NUCLEOTIDE SEQUENCE [LARGE SCALE GENOMIC DNA]</scope>
    <source>
        <strain evidence="4">zg-ZUI188</strain>
    </source>
</reference>
<dbReference type="PROSITE" id="PS51257">
    <property type="entry name" value="PROKAR_LIPOPROTEIN"/>
    <property type="match status" value="1"/>
</dbReference>
<protein>
    <recommendedName>
        <fullName evidence="5">DUF4352 domain-containing protein</fullName>
    </recommendedName>
</protein>
<keyword evidence="4" id="KW-1185">Reference proteome</keyword>
<sequence length="190" mass="20328">MPTHLRHSRTAVAALTLAAAVGLAGCTAPDDDPEPTAPASASAPATPSAEPSASPSEAAVEPVVVTLPRERGTVDVAVRSLVLDENGTTMTLRVDFTPHLVKADDAMTLSAINSYFFIFPELLDRQHLKRYSVIEGEGTQDWLTNKDARTGNDETLSSWFVYAAPEDDVDEFTLMMDGWGLEIPGVEVTA</sequence>
<gene>
    <name evidence="3" type="ORF">J4035_09525</name>
</gene>
<evidence type="ECO:0000313" key="3">
    <source>
        <dbReference type="EMBL" id="MBO3084880.1"/>
    </source>
</evidence>
<feature type="compositionally biased region" description="Low complexity" evidence="1">
    <location>
        <begin position="37"/>
        <end position="60"/>
    </location>
</feature>
<dbReference type="EMBL" id="JAGFBM010000003">
    <property type="protein sequence ID" value="MBO3084880.1"/>
    <property type="molecule type" value="Genomic_DNA"/>
</dbReference>
<evidence type="ECO:0000256" key="1">
    <source>
        <dbReference type="SAM" id="MobiDB-lite"/>
    </source>
</evidence>
<evidence type="ECO:0000313" key="4">
    <source>
        <dbReference type="Proteomes" id="UP000678317"/>
    </source>
</evidence>
<evidence type="ECO:0000256" key="2">
    <source>
        <dbReference type="SAM" id="SignalP"/>
    </source>
</evidence>
<organism evidence="3 4">
    <name type="scientific">Cellulomonas fengjieae</name>
    <dbReference type="NCBI Taxonomy" id="2819978"/>
    <lineage>
        <taxon>Bacteria</taxon>
        <taxon>Bacillati</taxon>
        <taxon>Actinomycetota</taxon>
        <taxon>Actinomycetes</taxon>
        <taxon>Micrococcales</taxon>
        <taxon>Cellulomonadaceae</taxon>
        <taxon>Cellulomonas</taxon>
    </lineage>
</organism>
<proteinExistence type="predicted"/>
<feature type="chain" id="PRO_5047132712" description="DUF4352 domain-containing protein" evidence="2">
    <location>
        <begin position="25"/>
        <end position="190"/>
    </location>
</feature>
<accession>A0ABS3SGJ5</accession>
<name>A0ABS3SGJ5_9CELL</name>